<dbReference type="GO" id="GO:0016020">
    <property type="term" value="C:membrane"/>
    <property type="evidence" value="ECO:0007669"/>
    <property type="project" value="UniProtKB-SubCell"/>
</dbReference>
<evidence type="ECO:0000256" key="6">
    <source>
        <dbReference type="SAM" id="Phobius"/>
    </source>
</evidence>
<evidence type="ECO:0000259" key="7">
    <source>
        <dbReference type="Pfam" id="PF07219"/>
    </source>
</evidence>
<dbReference type="InterPro" id="IPR011990">
    <property type="entry name" value="TPR-like_helical_dom_sf"/>
</dbReference>
<protein>
    <submittedName>
        <fullName evidence="8">HemY-like protein</fullName>
    </submittedName>
</protein>
<dbReference type="eggNOG" id="COG3898">
    <property type="taxonomic scope" value="Bacteria"/>
</dbReference>
<dbReference type="InterPro" id="IPR016982">
    <property type="entry name" value="Mms48"/>
</dbReference>
<comment type="subcellular location">
    <subcellularLocation>
        <location evidence="1">Membrane</location>
    </subcellularLocation>
</comment>
<dbReference type="OrthoDB" id="9798343at2"/>
<name>V4T7I0_9HYPH</name>
<evidence type="ECO:0000313" key="8">
    <source>
        <dbReference type="EMBL" id="ESR22578.1"/>
    </source>
</evidence>
<dbReference type="EMBL" id="AWXZ01000040">
    <property type="protein sequence ID" value="ESR22578.1"/>
    <property type="molecule type" value="Genomic_DNA"/>
</dbReference>
<keyword evidence="3 6" id="KW-1133">Transmembrane helix</keyword>
<feature type="region of interest" description="Disordered" evidence="5">
    <location>
        <begin position="444"/>
        <end position="540"/>
    </location>
</feature>
<dbReference type="RefSeq" id="WP_023433824.1">
    <property type="nucleotide sequence ID" value="NZ_AWXZ01000040.1"/>
</dbReference>
<dbReference type="SUPFAM" id="SSF48452">
    <property type="entry name" value="TPR-like"/>
    <property type="match status" value="1"/>
</dbReference>
<dbReference type="InterPro" id="IPR010817">
    <property type="entry name" value="HemY_N"/>
</dbReference>
<evidence type="ECO:0000256" key="1">
    <source>
        <dbReference type="ARBA" id="ARBA00004370"/>
    </source>
</evidence>
<comment type="caution">
    <text evidence="8">The sequence shown here is derived from an EMBL/GenBank/DDBJ whole genome shotgun (WGS) entry which is preliminary data.</text>
</comment>
<evidence type="ECO:0000256" key="2">
    <source>
        <dbReference type="ARBA" id="ARBA00022692"/>
    </source>
</evidence>
<dbReference type="PIRSF" id="PIRSF031802">
    <property type="entry name" value="UCP031802"/>
    <property type="match status" value="1"/>
</dbReference>
<feature type="transmembrane region" description="Helical" evidence="6">
    <location>
        <begin position="41"/>
        <end position="62"/>
    </location>
</feature>
<gene>
    <name evidence="8" type="ORF">N177_3714</name>
</gene>
<dbReference type="Gene3D" id="1.25.40.10">
    <property type="entry name" value="Tetratricopeptide repeat domain"/>
    <property type="match status" value="1"/>
</dbReference>
<feature type="compositionally biased region" description="Low complexity" evidence="5">
    <location>
        <begin position="477"/>
        <end position="491"/>
    </location>
</feature>
<accession>V4T7I0</accession>
<feature type="domain" description="HemY N-terminal" evidence="7">
    <location>
        <begin position="26"/>
        <end position="132"/>
    </location>
</feature>
<dbReference type="Proteomes" id="UP000017819">
    <property type="component" value="Unassembled WGS sequence"/>
</dbReference>
<dbReference type="PATRIC" id="fig|631454.5.peg.3667"/>
<evidence type="ECO:0000256" key="3">
    <source>
        <dbReference type="ARBA" id="ARBA00022989"/>
    </source>
</evidence>
<dbReference type="Pfam" id="PF07219">
    <property type="entry name" value="HemY_N"/>
    <property type="match status" value="1"/>
</dbReference>
<organism evidence="8 9">
    <name type="scientific">Lutibaculum baratangense AMV1</name>
    <dbReference type="NCBI Taxonomy" id="631454"/>
    <lineage>
        <taxon>Bacteria</taxon>
        <taxon>Pseudomonadati</taxon>
        <taxon>Pseudomonadota</taxon>
        <taxon>Alphaproteobacteria</taxon>
        <taxon>Hyphomicrobiales</taxon>
        <taxon>Tepidamorphaceae</taxon>
        <taxon>Lutibaculum</taxon>
    </lineage>
</organism>
<keyword evidence="9" id="KW-1185">Reference proteome</keyword>
<proteinExistence type="predicted"/>
<sequence>MIRAFLYVLVVAALAIAASWLADLPGAFQLTVAGYQFETSLLVAFVLLLLVVAAVMILWWLISAIFRSPAAVSGYFRARRRDKGYHALSRGMVAAAAGDVRLTKHYSAEARRLAPRESLTVLLAAQAAQLSGDRAAARAAFEAMLARPDTELLGYRGLYIEAQRDGDYAAARTYAEEAARRAPSLPWAGNALLDYQTREHDWDEALATVKRNADARLIDRKAAARQRAVLLTAKAQETEEKDPDAALAQAQEAHKLAPDLVPAAVIAGRLLSATGSSRQAAKIVERTWKEHPHPDLAEVYAHARQGDSAQDRLKRVRALADKRPHEAESRMAVAVAAIEAREWPAAREALEPLLRERPTRRTCMLMAEIEEGERGDAGRVREWLSRALHAPRDAAWVADGYVSEEWQPVSPVTGELDTFEWTTPPEFLTSGEVEEERRAVMALESERPADEPVVPAAEPHPIDHEPTTPAEKEHGAEPTTAPAPVAAPPAEAGERAEAKTRSPSRPPPPSWKRVPRRLPPPAARRASRRRPSRGEASRSP</sequence>
<reference evidence="8 9" key="1">
    <citation type="journal article" date="2014" name="Genome Announc.">
        <title>Draft Genome Sequence of Lutibaculum baratangense Strain AMV1T, Isolated from a Mud Volcano in Andamans, India.</title>
        <authorList>
            <person name="Singh A."/>
            <person name="Sreenivas A."/>
            <person name="Sathyanarayana Reddy G."/>
            <person name="Pinnaka A.K."/>
            <person name="Shivaji S."/>
        </authorList>
    </citation>
    <scope>NUCLEOTIDE SEQUENCE [LARGE SCALE GENOMIC DNA]</scope>
    <source>
        <strain evidence="8 9">AMV1</strain>
    </source>
</reference>
<evidence type="ECO:0000313" key="9">
    <source>
        <dbReference type="Proteomes" id="UP000017819"/>
    </source>
</evidence>
<evidence type="ECO:0000256" key="4">
    <source>
        <dbReference type="ARBA" id="ARBA00023136"/>
    </source>
</evidence>
<keyword evidence="4 6" id="KW-0472">Membrane</keyword>
<evidence type="ECO:0000256" key="5">
    <source>
        <dbReference type="SAM" id="MobiDB-lite"/>
    </source>
</evidence>
<dbReference type="AlphaFoldDB" id="V4T7I0"/>
<keyword evidence="2 6" id="KW-0812">Transmembrane</keyword>
<feature type="compositionally biased region" description="Basic and acidic residues" evidence="5">
    <location>
        <begin position="460"/>
        <end position="476"/>
    </location>
</feature>
<dbReference type="STRING" id="631454.N177_3714"/>